<dbReference type="RefSeq" id="WP_197988588.1">
    <property type="nucleotide sequence ID" value="NZ_JACYXC010000001.1"/>
</dbReference>
<accession>A0ABS0NIE5</accession>
<feature type="transmembrane region" description="Helical" evidence="1">
    <location>
        <begin position="20"/>
        <end position="42"/>
    </location>
</feature>
<gene>
    <name evidence="2" type="ORF">IHE55_09200</name>
</gene>
<dbReference type="EMBL" id="JACYXC010000001">
    <property type="protein sequence ID" value="MBH5334960.1"/>
    <property type="molecule type" value="Genomic_DNA"/>
</dbReference>
<sequence length="48" mass="5546">MTGERQVDTLRNRALFAVRVIRAGAFWALCASLVVLVVWGFWYADPYR</sequence>
<organism evidence="2 3">
    <name type="scientific">Streptomyces pactum</name>
    <dbReference type="NCBI Taxonomy" id="68249"/>
    <lineage>
        <taxon>Bacteria</taxon>
        <taxon>Bacillati</taxon>
        <taxon>Actinomycetota</taxon>
        <taxon>Actinomycetes</taxon>
        <taxon>Kitasatosporales</taxon>
        <taxon>Streptomycetaceae</taxon>
        <taxon>Streptomyces</taxon>
    </lineage>
</organism>
<keyword evidence="3" id="KW-1185">Reference proteome</keyword>
<name>A0ABS0NIE5_9ACTN</name>
<comment type="caution">
    <text evidence="2">The sequence shown here is derived from an EMBL/GenBank/DDBJ whole genome shotgun (WGS) entry which is preliminary data.</text>
</comment>
<keyword evidence="1" id="KW-0472">Membrane</keyword>
<evidence type="ECO:0000256" key="1">
    <source>
        <dbReference type="SAM" id="Phobius"/>
    </source>
</evidence>
<proteinExistence type="predicted"/>
<dbReference type="Proteomes" id="UP000807371">
    <property type="component" value="Unassembled WGS sequence"/>
</dbReference>
<keyword evidence="1" id="KW-0812">Transmembrane</keyword>
<evidence type="ECO:0000313" key="3">
    <source>
        <dbReference type="Proteomes" id="UP000807371"/>
    </source>
</evidence>
<protein>
    <submittedName>
        <fullName evidence="2">Uncharacterized protein</fullName>
    </submittedName>
</protein>
<reference evidence="2 3" key="1">
    <citation type="submission" date="2020-09" db="EMBL/GenBank/DDBJ databases">
        <title>Biosynthesis of the nuclear factor of activated T cells inhibitor NFAT-133 and its congeners in Streptomyces pactum.</title>
        <authorList>
            <person name="Zhou W."/>
            <person name="Posri P."/>
            <person name="Abugrain M.E."/>
            <person name="Weisberg A.J."/>
            <person name="Chang J.H."/>
            <person name="Mahmud T."/>
        </authorList>
    </citation>
    <scope>NUCLEOTIDE SEQUENCE [LARGE SCALE GENOMIC DNA]</scope>
    <source>
        <strain evidence="2 3">ATCC 27456</strain>
    </source>
</reference>
<keyword evidence="1" id="KW-1133">Transmembrane helix</keyword>
<evidence type="ECO:0000313" key="2">
    <source>
        <dbReference type="EMBL" id="MBH5334960.1"/>
    </source>
</evidence>